<name>A0A2N8I5H5_9BACT</name>
<dbReference type="InterPro" id="IPR007492">
    <property type="entry name" value="LytTR_DNA-bd_dom"/>
</dbReference>
<accession>A0A2N8I5H5</accession>
<reference evidence="1 2" key="1">
    <citation type="journal article" date="2017" name="BMC Genomics">
        <title>Genome sequencing of 39 Akkermansia muciniphila isolates reveals its population structure, genomic and functional diverisity, and global distribution in mammalian gut microbiotas.</title>
        <authorList>
            <person name="Guo X."/>
            <person name="Li S."/>
            <person name="Zhang J."/>
            <person name="Wu F."/>
            <person name="Li X."/>
            <person name="Wu D."/>
            <person name="Zhang M."/>
            <person name="Ou Z."/>
            <person name="Jie Z."/>
            <person name="Yan Q."/>
            <person name="Li P."/>
            <person name="Yi J."/>
            <person name="Peng Y."/>
        </authorList>
    </citation>
    <scope>NUCLEOTIDE SEQUENCE [LARGE SCALE GENOMIC DNA]</scope>
    <source>
        <strain evidence="1 2">GP28</strain>
    </source>
</reference>
<comment type="caution">
    <text evidence="1">The sequence shown here is derived from an EMBL/GenBank/DDBJ whole genome shotgun (WGS) entry which is preliminary data.</text>
</comment>
<organism evidence="1 2">
    <name type="scientific">Akkermansia muciniphila</name>
    <dbReference type="NCBI Taxonomy" id="239935"/>
    <lineage>
        <taxon>Bacteria</taxon>
        <taxon>Pseudomonadati</taxon>
        <taxon>Verrucomicrobiota</taxon>
        <taxon>Verrucomicrobiia</taxon>
        <taxon>Verrucomicrobiales</taxon>
        <taxon>Akkermansiaceae</taxon>
        <taxon>Akkermansia</taxon>
    </lineage>
</organism>
<dbReference type="PANTHER" id="PTHR37299:SF1">
    <property type="entry name" value="STAGE 0 SPORULATION PROTEIN A HOMOLOG"/>
    <property type="match status" value="1"/>
</dbReference>
<evidence type="ECO:0000313" key="1">
    <source>
        <dbReference type="EMBL" id="PND02426.1"/>
    </source>
</evidence>
<protein>
    <submittedName>
        <fullName evidence="1">LytTR family transcriptional regulator</fullName>
    </submittedName>
</protein>
<dbReference type="EMBL" id="PJLB01000008">
    <property type="protein sequence ID" value="PND02426.1"/>
    <property type="molecule type" value="Genomic_DNA"/>
</dbReference>
<dbReference type="GeneID" id="60880480"/>
<sequence>MTVQFIKVTKKDRVCYAPVPEPVEEGDKLEIMEMKDEALFPPAGKNARISLSRNPMVFVKMNDGFQRILMKHILYVEAGGSYCTLHVHGMPAILVSAPLARVSEHLDGEYFIRVHRSYLVNKLHIESIAGNFLQVGVVAIPISKFMKKKVLGSLNMLSFSK</sequence>
<dbReference type="Gene3D" id="2.40.50.1020">
    <property type="entry name" value="LytTr DNA-binding domain"/>
    <property type="match status" value="1"/>
</dbReference>
<dbReference type="InterPro" id="IPR046947">
    <property type="entry name" value="LytR-like"/>
</dbReference>
<dbReference type="RefSeq" id="WP_065528652.1">
    <property type="nucleotide sequence ID" value="NZ_AP021898.1"/>
</dbReference>
<dbReference type="GO" id="GO:0000156">
    <property type="term" value="F:phosphorelay response regulator activity"/>
    <property type="evidence" value="ECO:0007669"/>
    <property type="project" value="InterPro"/>
</dbReference>
<evidence type="ECO:0000313" key="2">
    <source>
        <dbReference type="Proteomes" id="UP000236075"/>
    </source>
</evidence>
<dbReference type="Pfam" id="PF04397">
    <property type="entry name" value="LytTR"/>
    <property type="match status" value="1"/>
</dbReference>
<dbReference type="SMART" id="SM00850">
    <property type="entry name" value="LytTR"/>
    <property type="match status" value="1"/>
</dbReference>
<gene>
    <name evidence="1" type="ORF">CXT95_07100</name>
</gene>
<proteinExistence type="predicted"/>
<dbReference type="GO" id="GO:0003677">
    <property type="term" value="F:DNA binding"/>
    <property type="evidence" value="ECO:0007669"/>
    <property type="project" value="InterPro"/>
</dbReference>
<dbReference type="AlphaFoldDB" id="A0A2N8I5H5"/>
<dbReference type="Proteomes" id="UP000236075">
    <property type="component" value="Unassembled WGS sequence"/>
</dbReference>
<dbReference type="PROSITE" id="PS50930">
    <property type="entry name" value="HTH_LYTTR"/>
    <property type="match status" value="1"/>
</dbReference>
<dbReference type="PANTHER" id="PTHR37299">
    <property type="entry name" value="TRANSCRIPTIONAL REGULATOR-RELATED"/>
    <property type="match status" value="1"/>
</dbReference>